<protein>
    <recommendedName>
        <fullName evidence="3">Retropepsins domain-containing protein</fullName>
    </recommendedName>
</protein>
<feature type="region of interest" description="Disordered" evidence="2">
    <location>
        <begin position="716"/>
        <end position="736"/>
    </location>
</feature>
<feature type="compositionally biased region" description="Low complexity" evidence="2">
    <location>
        <begin position="342"/>
        <end position="351"/>
    </location>
</feature>
<feature type="compositionally biased region" description="Polar residues" evidence="2">
    <location>
        <begin position="478"/>
        <end position="488"/>
    </location>
</feature>
<feature type="region of interest" description="Disordered" evidence="2">
    <location>
        <begin position="478"/>
        <end position="552"/>
    </location>
</feature>
<accession>A0A6J8EUJ2</accession>
<dbReference type="SUPFAM" id="SSF50630">
    <property type="entry name" value="Acid proteases"/>
    <property type="match status" value="1"/>
</dbReference>
<feature type="compositionally biased region" description="Polar residues" evidence="2">
    <location>
        <begin position="287"/>
        <end position="300"/>
    </location>
</feature>
<gene>
    <name evidence="4" type="ORF">MCOR_56138</name>
</gene>
<sequence length="1032" mass="117692">MVASHLQQASLAYHRSSTTENLVKQHREIYKPDTPTVERVQPFPPLIQHDDYHCQPEFNRPVHQTSGIQSPPPKSHLLVEHQQTIHVSQQHYFNKYQPERLPSDHVHFSSSAQHTESYLQQGYNNPHQQGQSNTSHHFQSSTQGKCSTAIPSPYQYQLSTSNTQGGVNRVQQPLVQSQTYVPSHQQVPKQQQHQIGSINQQPSVNKVQQPLLPAQKGVQMQQQVQGLQQRIAQIQLGVNNYVQPVQQQYPGYQPPSFVPRTQPTILIGHPTSLFQPPRGGPPPQAPTQSFNQQHMSSVTYPQQPPSSGAPQAHNNQPSARRKEYNSDYYERQRRLDPGRSYTADSDTSDTSQNRQTSNKRRSEPAYLSDHSRRDFSPIRSARTSPAHSRHSPRRSLTARESQSESETDSRHSRSLEKKKKIEKRQFLSSIPRTLRYKKQAASNSPVVLGVGSSKSSIDNRLSRMEEYMEKMMSTVTSLVQEQSVKQGTSPSSRSSNQDNRSSNYSPRRNYGRGRGRGNNSGDRRYTRRDCPDLYVQDTGSRQSVQKETISQQVSFNENSKDDFYESEGVVSGISTMRSLGAVKLFRVEVDIAGKKVLALVYSGSEVTILKDTIFDTLEPNPYVIRETTMHGAGTNMTMPCRLTSPIKFKIGHMQFNQQLYIAPVSCDIILGCDFIIQNRAVMNIGELIITVQNRNMPLILEDENTAHEPNVNVVHEQNTSDSSSDEKPSIEGSTQRFTASGQSANFHYETVIPQVESNLGMMASTSTQESAERRIQEKSDQCRANRNKCCINKVETRENLGFYTSPKSGKKKNRTDRKYPVQNWPVVVDRRDIKRHCFEEHLSEIFQTYHSRRLMKDSRFHQHRASVVMLIGKWLSRQEKVTAKELVNFLNEKSYVPRSTHVTGIQMQIHRTPCLFTQLESPNFSSSFLPPEQQEMVAEGFNYNPRNPPEPEELAEMNAIFWPVSDIKTQDESAILQREGEEDNVVSEQEERTIVMDEKEEIHYESENLNVSSTSLVENKQKEKIAVQFCRQ</sequence>
<dbReference type="InterPro" id="IPR018061">
    <property type="entry name" value="Retropepsins"/>
</dbReference>
<dbReference type="InterPro" id="IPR021109">
    <property type="entry name" value="Peptidase_aspartic_dom_sf"/>
</dbReference>
<dbReference type="CDD" id="cd00303">
    <property type="entry name" value="retropepsin_like"/>
    <property type="match status" value="1"/>
</dbReference>
<dbReference type="Gene3D" id="2.40.70.10">
    <property type="entry name" value="Acid Proteases"/>
    <property type="match status" value="1"/>
</dbReference>
<feature type="compositionally biased region" description="Basic and acidic residues" evidence="2">
    <location>
        <begin position="320"/>
        <end position="337"/>
    </location>
</feature>
<evidence type="ECO:0000313" key="4">
    <source>
        <dbReference type="EMBL" id="CAC5424214.1"/>
    </source>
</evidence>
<dbReference type="EMBL" id="CACVKT020009964">
    <property type="protein sequence ID" value="CAC5424214.1"/>
    <property type="molecule type" value="Genomic_DNA"/>
</dbReference>
<keyword evidence="1" id="KW-0378">Hydrolase</keyword>
<dbReference type="Pfam" id="PF00077">
    <property type="entry name" value="RVP"/>
    <property type="match status" value="1"/>
</dbReference>
<evidence type="ECO:0000256" key="1">
    <source>
        <dbReference type="ARBA" id="ARBA00022801"/>
    </source>
</evidence>
<reference evidence="4 5" key="1">
    <citation type="submission" date="2020-06" db="EMBL/GenBank/DDBJ databases">
        <authorList>
            <person name="Li R."/>
            <person name="Bekaert M."/>
        </authorList>
    </citation>
    <scope>NUCLEOTIDE SEQUENCE [LARGE SCALE GENOMIC DNA]</scope>
    <source>
        <strain evidence="5">wild</strain>
    </source>
</reference>
<feature type="domain" description="Retropepsins" evidence="3">
    <location>
        <begin position="587"/>
        <end position="678"/>
    </location>
</feature>
<evidence type="ECO:0000259" key="3">
    <source>
        <dbReference type="Pfam" id="PF00077"/>
    </source>
</evidence>
<dbReference type="AlphaFoldDB" id="A0A6J8EUJ2"/>
<dbReference type="GO" id="GO:0016787">
    <property type="term" value="F:hydrolase activity"/>
    <property type="evidence" value="ECO:0007669"/>
    <property type="project" value="UniProtKB-KW"/>
</dbReference>
<feature type="region of interest" description="Disordered" evidence="2">
    <location>
        <begin position="122"/>
        <end position="146"/>
    </location>
</feature>
<keyword evidence="5" id="KW-1185">Reference proteome</keyword>
<name>A0A6J8EUJ2_MYTCO</name>
<organism evidence="4 5">
    <name type="scientific">Mytilus coruscus</name>
    <name type="common">Sea mussel</name>
    <dbReference type="NCBI Taxonomy" id="42192"/>
    <lineage>
        <taxon>Eukaryota</taxon>
        <taxon>Metazoa</taxon>
        <taxon>Spiralia</taxon>
        <taxon>Lophotrochozoa</taxon>
        <taxon>Mollusca</taxon>
        <taxon>Bivalvia</taxon>
        <taxon>Autobranchia</taxon>
        <taxon>Pteriomorphia</taxon>
        <taxon>Mytilida</taxon>
        <taxon>Mytiloidea</taxon>
        <taxon>Mytilidae</taxon>
        <taxon>Mytilinae</taxon>
        <taxon>Mytilus</taxon>
    </lineage>
</organism>
<feature type="compositionally biased region" description="Polar residues" evidence="2">
    <location>
        <begin position="537"/>
        <end position="552"/>
    </location>
</feature>
<evidence type="ECO:0000256" key="2">
    <source>
        <dbReference type="SAM" id="MobiDB-lite"/>
    </source>
</evidence>
<feature type="region of interest" description="Disordered" evidence="2">
    <location>
        <begin position="252"/>
        <end position="420"/>
    </location>
</feature>
<dbReference type="Proteomes" id="UP000507470">
    <property type="component" value="Unassembled WGS sequence"/>
</dbReference>
<feature type="compositionally biased region" description="Basic and acidic residues" evidence="2">
    <location>
        <begin position="521"/>
        <end position="531"/>
    </location>
</feature>
<dbReference type="OrthoDB" id="1934862at2759"/>
<feature type="compositionally biased region" description="Low complexity" evidence="2">
    <location>
        <begin position="489"/>
        <end position="508"/>
    </location>
</feature>
<proteinExistence type="predicted"/>
<evidence type="ECO:0000313" key="5">
    <source>
        <dbReference type="Proteomes" id="UP000507470"/>
    </source>
</evidence>